<sequence>MRFSILTFVTLITAATAANIRRQESKVDVNAAAMTDQDGNVVAFDSTKVYQANKDAGI</sequence>
<name>A0A3M2RUB5_9HYPO</name>
<keyword evidence="1" id="KW-0732">Signal</keyword>
<reference evidence="2 3" key="1">
    <citation type="submission" date="2017-06" db="EMBL/GenBank/DDBJ databases">
        <title>Comparative genomic analysis of Ambrosia Fusariam Clade fungi.</title>
        <authorList>
            <person name="Stajich J.E."/>
            <person name="Carrillo J."/>
            <person name="Kijimoto T."/>
            <person name="Eskalen A."/>
            <person name="O'Donnell K."/>
            <person name="Kasson M."/>
        </authorList>
    </citation>
    <scope>NUCLEOTIDE SEQUENCE [LARGE SCALE GENOMIC DNA]</scope>
    <source>
        <strain evidence="2">UCR3666</strain>
    </source>
</reference>
<dbReference type="AlphaFoldDB" id="A0A3M2RUB5"/>
<evidence type="ECO:0000256" key="1">
    <source>
        <dbReference type="SAM" id="SignalP"/>
    </source>
</evidence>
<comment type="caution">
    <text evidence="2">The sequence shown here is derived from an EMBL/GenBank/DDBJ whole genome shotgun (WGS) entry which is preliminary data.</text>
</comment>
<dbReference type="EMBL" id="NKUJ01000272">
    <property type="protein sequence ID" value="RMJ08752.1"/>
    <property type="molecule type" value="Genomic_DNA"/>
</dbReference>
<feature type="signal peptide" evidence="1">
    <location>
        <begin position="1"/>
        <end position="17"/>
    </location>
</feature>
<keyword evidence="3" id="KW-1185">Reference proteome</keyword>
<evidence type="ECO:0000313" key="2">
    <source>
        <dbReference type="EMBL" id="RMJ08752.1"/>
    </source>
</evidence>
<dbReference type="Proteomes" id="UP000277212">
    <property type="component" value="Unassembled WGS sequence"/>
</dbReference>
<accession>A0A3M2RUB5</accession>
<organism evidence="2 3">
    <name type="scientific">Fusarium kuroshium</name>
    <dbReference type="NCBI Taxonomy" id="2010991"/>
    <lineage>
        <taxon>Eukaryota</taxon>
        <taxon>Fungi</taxon>
        <taxon>Dikarya</taxon>
        <taxon>Ascomycota</taxon>
        <taxon>Pezizomycotina</taxon>
        <taxon>Sordariomycetes</taxon>
        <taxon>Hypocreomycetidae</taxon>
        <taxon>Hypocreales</taxon>
        <taxon>Nectriaceae</taxon>
        <taxon>Fusarium</taxon>
        <taxon>Fusarium solani species complex</taxon>
    </lineage>
</organism>
<feature type="chain" id="PRO_5018163993" evidence="1">
    <location>
        <begin position="18"/>
        <end position="58"/>
    </location>
</feature>
<protein>
    <submittedName>
        <fullName evidence="2">Uncharacterized protein</fullName>
    </submittedName>
</protein>
<dbReference type="OrthoDB" id="4835952at2759"/>
<gene>
    <name evidence="2" type="ORF">CDV36_011648</name>
</gene>
<proteinExistence type="predicted"/>
<evidence type="ECO:0000313" key="3">
    <source>
        <dbReference type="Proteomes" id="UP000277212"/>
    </source>
</evidence>